<keyword evidence="4 9" id="KW-0808">Transferase</keyword>
<evidence type="ECO:0000256" key="3">
    <source>
        <dbReference type="ARBA" id="ARBA00022603"/>
    </source>
</evidence>
<dbReference type="Pfam" id="PF18125">
    <property type="entry name" value="RlmM_FDX"/>
    <property type="match status" value="1"/>
</dbReference>
<dbReference type="Gene3D" id="3.30.2300.20">
    <property type="match status" value="1"/>
</dbReference>
<keyword evidence="1" id="KW-0963">Cytoplasm</keyword>
<evidence type="ECO:0000259" key="6">
    <source>
        <dbReference type="Pfam" id="PF01728"/>
    </source>
</evidence>
<protein>
    <submittedName>
        <fullName evidence="9">23S rRNA (Cytidine(2498)-2'-O)-methyltransferase RlmM</fullName>
        <ecNumber evidence="9">2.1.1.186</ecNumber>
    </submittedName>
</protein>
<proteinExistence type="predicted"/>
<dbReference type="RefSeq" id="WP_382406312.1">
    <property type="nucleotide sequence ID" value="NZ_JBHSGU010000002.1"/>
</dbReference>
<dbReference type="InterPro" id="IPR011224">
    <property type="entry name" value="rRNA_MeTrfase_M"/>
</dbReference>
<dbReference type="InterPro" id="IPR029063">
    <property type="entry name" value="SAM-dependent_MTases_sf"/>
</dbReference>
<dbReference type="SUPFAM" id="SSF53335">
    <property type="entry name" value="S-adenosyl-L-methionine-dependent methyltransferases"/>
    <property type="match status" value="1"/>
</dbReference>
<dbReference type="Gene3D" id="3.30.70.2810">
    <property type="match status" value="1"/>
</dbReference>
<dbReference type="InterPro" id="IPR048646">
    <property type="entry name" value="RlmM_THUMP-like"/>
</dbReference>
<dbReference type="PIRSF" id="PIRSF028774">
    <property type="entry name" value="UCP028774"/>
    <property type="match status" value="1"/>
</dbReference>
<feature type="domain" description="Ribosomal RNA large subunit methyltransferase M THUMP-like" evidence="8">
    <location>
        <begin position="93"/>
        <end position="178"/>
    </location>
</feature>
<keyword evidence="2" id="KW-0698">rRNA processing</keyword>
<keyword evidence="5" id="KW-0949">S-adenosyl-L-methionine</keyword>
<comment type="caution">
    <text evidence="9">The sequence shown here is derived from an EMBL/GenBank/DDBJ whole genome shotgun (WGS) entry which is preliminary data.</text>
</comment>
<evidence type="ECO:0000256" key="1">
    <source>
        <dbReference type="ARBA" id="ARBA00022490"/>
    </source>
</evidence>
<dbReference type="EMBL" id="JBHSGU010000002">
    <property type="protein sequence ID" value="MFC4699571.1"/>
    <property type="molecule type" value="Genomic_DNA"/>
</dbReference>
<evidence type="ECO:0000256" key="2">
    <source>
        <dbReference type="ARBA" id="ARBA00022552"/>
    </source>
</evidence>
<evidence type="ECO:0000259" key="8">
    <source>
        <dbReference type="Pfam" id="PF21239"/>
    </source>
</evidence>
<evidence type="ECO:0000313" key="9">
    <source>
        <dbReference type="EMBL" id="MFC4699571.1"/>
    </source>
</evidence>
<dbReference type="PANTHER" id="PTHR37524:SF2">
    <property type="entry name" value="RIBOSOMAL RNA METHYLTRANSFERASE FTSJ DOMAIN-CONTAINING PROTEIN"/>
    <property type="match status" value="1"/>
</dbReference>
<feature type="domain" description="Ribosomal RNA methyltransferase FtsJ" evidence="6">
    <location>
        <begin position="201"/>
        <end position="296"/>
    </location>
</feature>
<feature type="domain" description="RlmM ferredoxin-like" evidence="7">
    <location>
        <begin position="4"/>
        <end position="79"/>
    </location>
</feature>
<evidence type="ECO:0000256" key="5">
    <source>
        <dbReference type="ARBA" id="ARBA00022691"/>
    </source>
</evidence>
<keyword evidence="10" id="KW-1185">Reference proteome</keyword>
<name>A0ABV9LUN6_9ALTE</name>
<dbReference type="GO" id="GO:0008168">
    <property type="term" value="F:methyltransferase activity"/>
    <property type="evidence" value="ECO:0007669"/>
    <property type="project" value="UniProtKB-KW"/>
</dbReference>
<dbReference type="Gene3D" id="3.40.50.150">
    <property type="entry name" value="Vaccinia Virus protein VP39"/>
    <property type="match status" value="1"/>
</dbReference>
<accession>A0ABV9LUN6</accession>
<dbReference type="Pfam" id="PF21239">
    <property type="entry name" value="RLMM_N"/>
    <property type="match status" value="1"/>
</dbReference>
<sequence length="383" mass="43323">MTHEFLFYCRSGYEADLSSELEHKLARQNRFGYGRFSKDKGFLRFQITPSGKVQKQDVSIQSQCDAMPRLSSIIFARQKTLIISELSFSNMRDRVGEVVEGLQAWMSENAQAILFGDVRVEYPDTESGKEIAKFSKKFTVPLRSALRKNGVLSKQQSHSLPYLHVFFEQGDACILAISMPGDRSEDLLGIKRLKFPADAPSRSTLKLEEAITLFCTKQQEQALFQTGMSAVDLGACPGGWTYQLVSRGLRVEAVDNGAMDDKLMQSGLVSYHAADGFTYTPKDKHVDWLVCDMIEKPDRVAKLMTHWLTSRLASAAIFNLKLPMKKRYLTLAPLIEEFEAAHKSGEQDFLMCAKHLYHNRDEVTFMIIKNSQMVAEFASKQVL</sequence>
<reference evidence="10" key="1">
    <citation type="journal article" date="2019" name="Int. J. Syst. Evol. Microbiol.">
        <title>The Global Catalogue of Microorganisms (GCM) 10K type strain sequencing project: providing services to taxonomists for standard genome sequencing and annotation.</title>
        <authorList>
            <consortium name="The Broad Institute Genomics Platform"/>
            <consortium name="The Broad Institute Genome Sequencing Center for Infectious Disease"/>
            <person name="Wu L."/>
            <person name="Ma J."/>
        </authorList>
    </citation>
    <scope>NUCLEOTIDE SEQUENCE [LARGE SCALE GENOMIC DNA]</scope>
    <source>
        <strain evidence="10">KACC 12507</strain>
    </source>
</reference>
<dbReference type="EC" id="2.1.1.186" evidence="9"/>
<dbReference type="GO" id="GO:0032259">
    <property type="term" value="P:methylation"/>
    <property type="evidence" value="ECO:0007669"/>
    <property type="project" value="UniProtKB-KW"/>
</dbReference>
<evidence type="ECO:0000256" key="4">
    <source>
        <dbReference type="ARBA" id="ARBA00022679"/>
    </source>
</evidence>
<gene>
    <name evidence="9" type="primary">rlmM</name>
    <name evidence="9" type="ORF">ACFO4O_05300</name>
</gene>
<dbReference type="PANTHER" id="PTHR37524">
    <property type="entry name" value="RIBOSOMAL RNA LARGE SUBUNIT METHYLTRANSFERASE M"/>
    <property type="match status" value="1"/>
</dbReference>
<evidence type="ECO:0000259" key="7">
    <source>
        <dbReference type="Pfam" id="PF18125"/>
    </source>
</evidence>
<keyword evidence="3 9" id="KW-0489">Methyltransferase</keyword>
<dbReference type="Pfam" id="PF01728">
    <property type="entry name" value="FtsJ"/>
    <property type="match status" value="1"/>
</dbReference>
<dbReference type="Proteomes" id="UP001595897">
    <property type="component" value="Unassembled WGS sequence"/>
</dbReference>
<dbReference type="NCBIfam" id="NF008734">
    <property type="entry name" value="PRK11760.1"/>
    <property type="match status" value="1"/>
</dbReference>
<dbReference type="InterPro" id="IPR040739">
    <property type="entry name" value="RlmM_FDX"/>
</dbReference>
<organism evidence="9 10">
    <name type="scientific">Glaciecola siphonariae</name>
    <dbReference type="NCBI Taxonomy" id="521012"/>
    <lineage>
        <taxon>Bacteria</taxon>
        <taxon>Pseudomonadati</taxon>
        <taxon>Pseudomonadota</taxon>
        <taxon>Gammaproteobacteria</taxon>
        <taxon>Alteromonadales</taxon>
        <taxon>Alteromonadaceae</taxon>
        <taxon>Glaciecola</taxon>
    </lineage>
</organism>
<evidence type="ECO:0000313" key="10">
    <source>
        <dbReference type="Proteomes" id="UP001595897"/>
    </source>
</evidence>
<dbReference type="InterPro" id="IPR002877">
    <property type="entry name" value="RNA_MeTrfase_FtsJ_dom"/>
</dbReference>